<feature type="binding site" evidence="5">
    <location>
        <position position="346"/>
    </location>
    <ligand>
        <name>S-adenosyl-L-methionine</name>
        <dbReference type="ChEBI" id="CHEBI:59789"/>
    </ligand>
</feature>
<evidence type="ECO:0000256" key="1">
    <source>
        <dbReference type="ARBA" id="ARBA00022603"/>
    </source>
</evidence>
<dbReference type="InterPro" id="IPR006027">
    <property type="entry name" value="NusB_RsmB_TIM44"/>
</dbReference>
<dbReference type="Proteomes" id="UP001501074">
    <property type="component" value="Unassembled WGS sequence"/>
</dbReference>
<evidence type="ECO:0000256" key="2">
    <source>
        <dbReference type="ARBA" id="ARBA00022679"/>
    </source>
</evidence>
<dbReference type="EMBL" id="BAAAZO010000012">
    <property type="protein sequence ID" value="GAA3637325.1"/>
    <property type="molecule type" value="Genomic_DNA"/>
</dbReference>
<dbReference type="Gene3D" id="3.40.50.150">
    <property type="entry name" value="Vaccinia Virus protein VP39"/>
    <property type="match status" value="1"/>
</dbReference>
<evidence type="ECO:0000256" key="3">
    <source>
        <dbReference type="ARBA" id="ARBA00022691"/>
    </source>
</evidence>
<dbReference type="InterPro" id="IPR001678">
    <property type="entry name" value="MeTrfase_RsmB-F_NOP2_dom"/>
</dbReference>
<evidence type="ECO:0000313" key="8">
    <source>
        <dbReference type="EMBL" id="GAA3637325.1"/>
    </source>
</evidence>
<accession>A0ABP7APS4</accession>
<keyword evidence="2 5" id="KW-0808">Transferase</keyword>
<dbReference type="InterPro" id="IPR035926">
    <property type="entry name" value="NusB-like_sf"/>
</dbReference>
<evidence type="ECO:0000256" key="6">
    <source>
        <dbReference type="SAM" id="MobiDB-lite"/>
    </source>
</evidence>
<dbReference type="PROSITE" id="PS51686">
    <property type="entry name" value="SAM_MT_RSMB_NOP"/>
    <property type="match status" value="1"/>
</dbReference>
<dbReference type="Gene3D" id="1.10.940.10">
    <property type="entry name" value="NusB-like"/>
    <property type="match status" value="1"/>
</dbReference>
<dbReference type="PANTHER" id="PTHR22807">
    <property type="entry name" value="NOP2 YEAST -RELATED NOL1/NOP2/FMU SUN DOMAIN-CONTAINING"/>
    <property type="match status" value="1"/>
</dbReference>
<dbReference type="CDD" id="cd02440">
    <property type="entry name" value="AdoMet_MTases"/>
    <property type="match status" value="1"/>
</dbReference>
<name>A0ABP7APS4_9ACTN</name>
<feature type="binding site" evidence="5">
    <location>
        <position position="390"/>
    </location>
    <ligand>
        <name>S-adenosyl-L-methionine</name>
        <dbReference type="ChEBI" id="CHEBI:59789"/>
    </ligand>
</feature>
<evidence type="ECO:0000313" key="9">
    <source>
        <dbReference type="Proteomes" id="UP001501074"/>
    </source>
</evidence>
<dbReference type="PANTHER" id="PTHR22807:SF53">
    <property type="entry name" value="RIBOSOMAL RNA SMALL SUBUNIT METHYLTRANSFERASE B-RELATED"/>
    <property type="match status" value="1"/>
</dbReference>
<comment type="similarity">
    <text evidence="5">Belongs to the class I-like SAM-binding methyltransferase superfamily. RsmB/NOP family.</text>
</comment>
<dbReference type="InterPro" id="IPR049560">
    <property type="entry name" value="MeTrfase_RsmB-F_NOP2_cat"/>
</dbReference>
<feature type="domain" description="SAM-dependent MTase RsmB/NOP-type" evidence="7">
    <location>
        <begin position="211"/>
        <end position="516"/>
    </location>
</feature>
<sequence>MSKQTSAGRPSGPPRRVGGKPGRAGGRDSSRAGSPESRPTGGRPTAVDPARGVAYETLRAVTERDAYANLILPGLLRRARLRGRDAGLATELAYGALRGRGSYDAIIAAGTDRPIAEIDPAVLDALRLGVHQLLHMRVPPHAAVSTTVDLVRSVAGPGASRFANAVLRRVGERDETEWMERVAPDASKNPDGNLSVRYSHPEWIVRSLRDALRGSGRPADELPALLASHNARPSVAAAALPGLSDVAELTDGEHAQPGVLSPVAAILKGAPDDVPAVRQGRARVQDEGSQLVALGAAAASTVGPDRGRWLDLCAGPGGKAALLAALLAERHAAGLVGDDAELVAVESAEHRAGLVQQSLAAVQCAYDVRVRDGRTVGEAEPGRYDRVLVDVPCTGLGALRRRPEARWRRTPSDLTSLAPLQRELLESALAAVRPGGVVAYATCSPHPAETRMVVDDVLRGRDDVERLDTPAVLRDLIGSRRLPGTEDLYLGDGPAVQLWTHLHGTDSMYLSLLRLKA</sequence>
<gene>
    <name evidence="8" type="ORF">GCM10022223_65250</name>
</gene>
<feature type="binding site" evidence="5">
    <location>
        <position position="372"/>
    </location>
    <ligand>
        <name>S-adenosyl-L-methionine</name>
        <dbReference type="ChEBI" id="CHEBI:59789"/>
    </ligand>
</feature>
<dbReference type="Pfam" id="PF01029">
    <property type="entry name" value="NusB"/>
    <property type="match status" value="1"/>
</dbReference>
<dbReference type="InterPro" id="IPR023267">
    <property type="entry name" value="RCMT"/>
</dbReference>
<dbReference type="PRINTS" id="PR02008">
    <property type="entry name" value="RCMTFAMILY"/>
</dbReference>
<dbReference type="SUPFAM" id="SSF48013">
    <property type="entry name" value="NusB-like"/>
    <property type="match status" value="1"/>
</dbReference>
<evidence type="ECO:0000256" key="4">
    <source>
        <dbReference type="ARBA" id="ARBA00022884"/>
    </source>
</evidence>
<keyword evidence="9" id="KW-1185">Reference proteome</keyword>
<dbReference type="InterPro" id="IPR029063">
    <property type="entry name" value="SAM-dependent_MTases_sf"/>
</dbReference>
<keyword evidence="3 5" id="KW-0949">S-adenosyl-L-methionine</keyword>
<evidence type="ECO:0000259" key="7">
    <source>
        <dbReference type="PROSITE" id="PS51686"/>
    </source>
</evidence>
<feature type="region of interest" description="Disordered" evidence="6">
    <location>
        <begin position="1"/>
        <end position="50"/>
    </location>
</feature>
<dbReference type="Pfam" id="PF01189">
    <property type="entry name" value="Methyltr_RsmB-F"/>
    <property type="match status" value="1"/>
</dbReference>
<feature type="binding site" evidence="5">
    <location>
        <begin position="313"/>
        <end position="319"/>
    </location>
    <ligand>
        <name>S-adenosyl-L-methionine</name>
        <dbReference type="ChEBI" id="CHEBI:59789"/>
    </ligand>
</feature>
<comment type="caution">
    <text evidence="8">The sequence shown here is derived from an EMBL/GenBank/DDBJ whole genome shotgun (WGS) entry which is preliminary data.</text>
</comment>
<keyword evidence="1 5" id="KW-0489">Methyltransferase</keyword>
<dbReference type="SUPFAM" id="SSF53335">
    <property type="entry name" value="S-adenosyl-L-methionine-dependent methyltransferases"/>
    <property type="match status" value="1"/>
</dbReference>
<evidence type="ECO:0000256" key="5">
    <source>
        <dbReference type="PROSITE-ProRule" id="PRU01023"/>
    </source>
</evidence>
<reference evidence="9" key="1">
    <citation type="journal article" date="2019" name="Int. J. Syst. Evol. Microbiol.">
        <title>The Global Catalogue of Microorganisms (GCM) 10K type strain sequencing project: providing services to taxonomists for standard genome sequencing and annotation.</title>
        <authorList>
            <consortium name="The Broad Institute Genomics Platform"/>
            <consortium name="The Broad Institute Genome Sequencing Center for Infectious Disease"/>
            <person name="Wu L."/>
            <person name="Ma J."/>
        </authorList>
    </citation>
    <scope>NUCLEOTIDE SEQUENCE [LARGE SCALE GENOMIC DNA]</scope>
    <source>
        <strain evidence="9">JCM 16902</strain>
    </source>
</reference>
<organism evidence="8 9">
    <name type="scientific">Kineosporia mesophila</name>
    <dbReference type="NCBI Taxonomy" id="566012"/>
    <lineage>
        <taxon>Bacteria</taxon>
        <taxon>Bacillati</taxon>
        <taxon>Actinomycetota</taxon>
        <taxon>Actinomycetes</taxon>
        <taxon>Kineosporiales</taxon>
        <taxon>Kineosporiaceae</taxon>
        <taxon>Kineosporia</taxon>
    </lineage>
</organism>
<keyword evidence="4 5" id="KW-0694">RNA-binding</keyword>
<proteinExistence type="inferred from homology"/>
<feature type="active site" description="Nucleophile" evidence="5">
    <location>
        <position position="443"/>
    </location>
</feature>
<protein>
    <submittedName>
        <fullName evidence="8">Transcription antitermination factor NusB</fullName>
    </submittedName>
</protein>
<dbReference type="RefSeq" id="WP_231481597.1">
    <property type="nucleotide sequence ID" value="NZ_BAAAZO010000012.1"/>
</dbReference>